<evidence type="ECO:0000256" key="1">
    <source>
        <dbReference type="SAM" id="MobiDB-lite"/>
    </source>
</evidence>
<reference evidence="2" key="1">
    <citation type="submission" date="2022-10" db="EMBL/GenBank/DDBJ databases">
        <title>The complete genomes of actinobacterial strains from the NBC collection.</title>
        <authorList>
            <person name="Joergensen T.S."/>
            <person name="Alvarez Arevalo M."/>
            <person name="Sterndorff E.B."/>
            <person name="Faurdal D."/>
            <person name="Vuksanovic O."/>
            <person name="Mourched A.-S."/>
            <person name="Charusanti P."/>
            <person name="Shaw S."/>
            <person name="Blin K."/>
            <person name="Weber T."/>
        </authorList>
    </citation>
    <scope>NUCLEOTIDE SEQUENCE</scope>
    <source>
        <strain evidence="2">NBC_01432</strain>
    </source>
</reference>
<keyword evidence="3" id="KW-1185">Reference proteome</keyword>
<evidence type="ECO:0000313" key="2">
    <source>
        <dbReference type="EMBL" id="WUX50840.1"/>
    </source>
</evidence>
<name>A0ABZ2A0M5_STRNV</name>
<dbReference type="EMBL" id="CP109495">
    <property type="protein sequence ID" value="WUX50840.1"/>
    <property type="molecule type" value="Genomic_DNA"/>
</dbReference>
<organism evidence="2 3">
    <name type="scientific">Streptomyces niveus</name>
    <name type="common">Streptomyces spheroides</name>
    <dbReference type="NCBI Taxonomy" id="193462"/>
    <lineage>
        <taxon>Bacteria</taxon>
        <taxon>Bacillati</taxon>
        <taxon>Actinomycetota</taxon>
        <taxon>Actinomycetes</taxon>
        <taxon>Kitasatosporales</taxon>
        <taxon>Streptomycetaceae</taxon>
        <taxon>Streptomyces</taxon>
    </lineage>
</organism>
<protein>
    <submittedName>
        <fullName evidence="2">Uncharacterized protein</fullName>
    </submittedName>
</protein>
<sequence>MSDGSVVFGSSSAPTSSHSPGTSRPVVQRDAELSEEPPPTDSEPATGSEPEPDPVDESGAPAATDAGPAAAPARPGGTPVVTDELVRALYAPLSRLLKADLRLERERAGFLINTRH</sequence>
<feature type="region of interest" description="Disordered" evidence="1">
    <location>
        <begin position="1"/>
        <end position="79"/>
    </location>
</feature>
<dbReference type="RefSeq" id="WP_329074482.1">
    <property type="nucleotide sequence ID" value="NZ_CP109495.1"/>
</dbReference>
<feature type="compositionally biased region" description="Low complexity" evidence="1">
    <location>
        <begin position="9"/>
        <end position="23"/>
    </location>
</feature>
<dbReference type="Proteomes" id="UP001432209">
    <property type="component" value="Chromosome"/>
</dbReference>
<feature type="compositionally biased region" description="Low complexity" evidence="1">
    <location>
        <begin position="59"/>
        <end position="79"/>
    </location>
</feature>
<evidence type="ECO:0000313" key="3">
    <source>
        <dbReference type="Proteomes" id="UP001432209"/>
    </source>
</evidence>
<gene>
    <name evidence="2" type="ORF">OG442_04395</name>
</gene>
<accession>A0ABZ2A0M5</accession>
<proteinExistence type="predicted"/>